<dbReference type="InterPro" id="IPR047854">
    <property type="entry name" value="RFC_lid"/>
</dbReference>
<accession>A0A0M0JT80</accession>
<dbReference type="CDD" id="cd18140">
    <property type="entry name" value="HLD_clamp_RFC"/>
    <property type="match status" value="1"/>
</dbReference>
<keyword evidence="2" id="KW-0235">DNA replication</keyword>
<dbReference type="NCBIfam" id="NF001679">
    <property type="entry name" value="PRK00440.1"/>
    <property type="match status" value="1"/>
</dbReference>
<sequence>MALPWVEKYRPKSVDEVSHQGDVIGSLRKAIEEKNLPHLIFYGPPGTGKTSTILAAARELFGKDYRSRVMELNASDERGIAVVRNKIKSFAQVAVSSQTDRSGVDAPPPYKLIVLDEADSMTTDAQSALRRTMETYSKVTRFCIICNYISRLIPPIASRCAKFRFKALPAEAMIERLRFISDQEGVEIAPEGLVELMRLSEGDMRRAIQMLQSLHQLHGGRIEPQAVLDISGALPDDKIVKVFETCKGQNFDAMQQLVSDTLADGYPAAQVAAQMLDYLVGEGPIARAMSSAAKAKIAVQLAEVDKQLIDGADEYMQLCNLLAFTMRMMRT</sequence>
<comment type="caution">
    <text evidence="6">The sequence shown here is derived from an EMBL/GenBank/DDBJ whole genome shotgun (WGS) entry which is preliminary data.</text>
</comment>
<dbReference type="InterPro" id="IPR027417">
    <property type="entry name" value="P-loop_NTPase"/>
</dbReference>
<reference evidence="7" key="1">
    <citation type="journal article" date="2015" name="PLoS Genet.">
        <title>Genome Sequence and Transcriptome Analyses of Chrysochromulina tobin: Metabolic Tools for Enhanced Algal Fitness in the Prominent Order Prymnesiales (Haptophyceae).</title>
        <authorList>
            <person name="Hovde B.T."/>
            <person name="Deodato C.R."/>
            <person name="Hunsperger H.M."/>
            <person name="Ryken S.A."/>
            <person name="Yost W."/>
            <person name="Jha R.K."/>
            <person name="Patterson J."/>
            <person name="Monnat R.J. Jr."/>
            <person name="Barlow S.B."/>
            <person name="Starkenburg S.R."/>
            <person name="Cattolico R.A."/>
        </authorList>
    </citation>
    <scope>NUCLEOTIDE SEQUENCE</scope>
    <source>
        <strain evidence="7">CCMP291</strain>
    </source>
</reference>
<dbReference type="GO" id="GO:0005634">
    <property type="term" value="C:nucleus"/>
    <property type="evidence" value="ECO:0007669"/>
    <property type="project" value="TreeGrafter"/>
</dbReference>
<dbReference type="Gene3D" id="1.10.8.60">
    <property type="match status" value="1"/>
</dbReference>
<dbReference type="InterPro" id="IPR013748">
    <property type="entry name" value="Rep_factorC_C"/>
</dbReference>
<organism evidence="6 7">
    <name type="scientific">Chrysochromulina tobinii</name>
    <dbReference type="NCBI Taxonomy" id="1460289"/>
    <lineage>
        <taxon>Eukaryota</taxon>
        <taxon>Haptista</taxon>
        <taxon>Haptophyta</taxon>
        <taxon>Prymnesiophyceae</taxon>
        <taxon>Prymnesiales</taxon>
        <taxon>Chrysochromulinaceae</taxon>
        <taxon>Chrysochromulina</taxon>
    </lineage>
</organism>
<dbReference type="GO" id="GO:0016887">
    <property type="term" value="F:ATP hydrolysis activity"/>
    <property type="evidence" value="ECO:0007669"/>
    <property type="project" value="InterPro"/>
</dbReference>
<keyword evidence="7" id="KW-1185">Reference proteome</keyword>
<evidence type="ECO:0000256" key="2">
    <source>
        <dbReference type="ARBA" id="ARBA00022705"/>
    </source>
</evidence>
<evidence type="ECO:0000256" key="4">
    <source>
        <dbReference type="ARBA" id="ARBA00022840"/>
    </source>
</evidence>
<protein>
    <submittedName>
        <fullName evidence="6">Replication factor c subunit</fullName>
    </submittedName>
</protein>
<evidence type="ECO:0000256" key="3">
    <source>
        <dbReference type="ARBA" id="ARBA00022741"/>
    </source>
</evidence>
<name>A0A0M0JT80_9EUKA</name>
<dbReference type="PANTHER" id="PTHR11669">
    <property type="entry name" value="REPLICATION FACTOR C / DNA POLYMERASE III GAMMA-TAU SUBUNIT"/>
    <property type="match status" value="1"/>
</dbReference>
<dbReference type="GO" id="GO:0005663">
    <property type="term" value="C:DNA replication factor C complex"/>
    <property type="evidence" value="ECO:0007669"/>
    <property type="project" value="TreeGrafter"/>
</dbReference>
<dbReference type="CDD" id="cd00009">
    <property type="entry name" value="AAA"/>
    <property type="match status" value="1"/>
</dbReference>
<dbReference type="GO" id="GO:0003689">
    <property type="term" value="F:DNA clamp loader activity"/>
    <property type="evidence" value="ECO:0007669"/>
    <property type="project" value="TreeGrafter"/>
</dbReference>
<dbReference type="Proteomes" id="UP000037460">
    <property type="component" value="Unassembled WGS sequence"/>
</dbReference>
<dbReference type="GO" id="GO:0006261">
    <property type="term" value="P:DNA-templated DNA replication"/>
    <property type="evidence" value="ECO:0007669"/>
    <property type="project" value="TreeGrafter"/>
</dbReference>
<dbReference type="EMBL" id="JWZX01002376">
    <property type="protein sequence ID" value="KOO29710.1"/>
    <property type="molecule type" value="Genomic_DNA"/>
</dbReference>
<keyword evidence="3" id="KW-0547">Nucleotide-binding</keyword>
<dbReference type="FunFam" id="3.40.50.300:FF:000129">
    <property type="entry name" value="Replication factor C subunit 5"/>
    <property type="match status" value="1"/>
</dbReference>
<proteinExistence type="inferred from homology"/>
<dbReference type="GO" id="GO:0003677">
    <property type="term" value="F:DNA binding"/>
    <property type="evidence" value="ECO:0007669"/>
    <property type="project" value="InterPro"/>
</dbReference>
<dbReference type="Gene3D" id="1.20.272.10">
    <property type="match status" value="1"/>
</dbReference>
<dbReference type="GO" id="GO:0005524">
    <property type="term" value="F:ATP binding"/>
    <property type="evidence" value="ECO:0007669"/>
    <property type="project" value="UniProtKB-KW"/>
</dbReference>
<feature type="domain" description="AAA+ ATPase" evidence="5">
    <location>
        <begin position="35"/>
        <end position="171"/>
    </location>
</feature>
<dbReference type="InterPro" id="IPR050238">
    <property type="entry name" value="DNA_Rep/Repair_Clamp_Loader"/>
</dbReference>
<dbReference type="SUPFAM" id="SSF48019">
    <property type="entry name" value="post-AAA+ oligomerization domain-like"/>
    <property type="match status" value="1"/>
</dbReference>
<dbReference type="Gene3D" id="3.40.50.300">
    <property type="entry name" value="P-loop containing nucleotide triphosphate hydrolases"/>
    <property type="match status" value="1"/>
</dbReference>
<dbReference type="SMART" id="SM00382">
    <property type="entry name" value="AAA"/>
    <property type="match status" value="1"/>
</dbReference>
<dbReference type="InterPro" id="IPR003593">
    <property type="entry name" value="AAA+_ATPase"/>
</dbReference>
<evidence type="ECO:0000313" key="7">
    <source>
        <dbReference type="Proteomes" id="UP000037460"/>
    </source>
</evidence>
<comment type="similarity">
    <text evidence="1">Belongs to the activator 1 small subunits family.</text>
</comment>
<dbReference type="InterPro" id="IPR003959">
    <property type="entry name" value="ATPase_AAA_core"/>
</dbReference>
<dbReference type="InterPro" id="IPR008921">
    <property type="entry name" value="DNA_pol3_clamp-load_cplx_C"/>
</dbReference>
<dbReference type="PANTHER" id="PTHR11669:SF20">
    <property type="entry name" value="REPLICATION FACTOR C SUBUNIT 4"/>
    <property type="match status" value="1"/>
</dbReference>
<evidence type="ECO:0000313" key="6">
    <source>
        <dbReference type="EMBL" id="KOO29710.1"/>
    </source>
</evidence>
<evidence type="ECO:0000256" key="1">
    <source>
        <dbReference type="ARBA" id="ARBA00005378"/>
    </source>
</evidence>
<keyword evidence="4" id="KW-0067">ATP-binding</keyword>
<gene>
    <name evidence="6" type="ORF">Ctob_005177</name>
</gene>
<dbReference type="Pfam" id="PF00004">
    <property type="entry name" value="AAA"/>
    <property type="match status" value="1"/>
</dbReference>
<dbReference type="Pfam" id="PF08542">
    <property type="entry name" value="Rep_fac_C"/>
    <property type="match status" value="1"/>
</dbReference>
<dbReference type="SUPFAM" id="SSF52540">
    <property type="entry name" value="P-loop containing nucleoside triphosphate hydrolases"/>
    <property type="match status" value="1"/>
</dbReference>
<dbReference type="OrthoDB" id="4199794at2759"/>
<evidence type="ECO:0000259" key="5">
    <source>
        <dbReference type="SMART" id="SM00382"/>
    </source>
</evidence>
<dbReference type="GO" id="GO:0006281">
    <property type="term" value="P:DNA repair"/>
    <property type="evidence" value="ECO:0007669"/>
    <property type="project" value="TreeGrafter"/>
</dbReference>
<dbReference type="AlphaFoldDB" id="A0A0M0JT80"/>